<keyword evidence="3" id="KW-0808">Transferase</keyword>
<gene>
    <name evidence="7" type="ORF">GV368_03800</name>
</gene>
<comment type="catalytic activity">
    <reaction evidence="5">
        <text>glycyl-tRNA(Gly) + acetyl-CoA = N-acetylglycyl-tRNA(Gly) + CoA + H(+)</text>
        <dbReference type="Rhea" id="RHEA:81867"/>
        <dbReference type="Rhea" id="RHEA-COMP:9683"/>
        <dbReference type="Rhea" id="RHEA-COMP:19766"/>
        <dbReference type="ChEBI" id="CHEBI:15378"/>
        <dbReference type="ChEBI" id="CHEBI:57287"/>
        <dbReference type="ChEBI" id="CHEBI:57288"/>
        <dbReference type="ChEBI" id="CHEBI:78522"/>
        <dbReference type="ChEBI" id="CHEBI:232036"/>
    </reaction>
</comment>
<evidence type="ECO:0000256" key="2">
    <source>
        <dbReference type="ARBA" id="ARBA00022649"/>
    </source>
</evidence>
<evidence type="ECO:0000313" key="7">
    <source>
        <dbReference type="EMBL" id="NMH16242.1"/>
    </source>
</evidence>
<keyword evidence="8" id="KW-1185">Reference proteome</keyword>
<evidence type="ECO:0000256" key="5">
    <source>
        <dbReference type="ARBA" id="ARBA00049880"/>
    </source>
</evidence>
<comment type="caution">
    <text evidence="7">The sequence shown here is derived from an EMBL/GenBank/DDBJ whole genome shotgun (WGS) entry which is preliminary data.</text>
</comment>
<evidence type="ECO:0000256" key="3">
    <source>
        <dbReference type="ARBA" id="ARBA00022679"/>
    </source>
</evidence>
<evidence type="ECO:0000259" key="6">
    <source>
        <dbReference type="PROSITE" id="PS51186"/>
    </source>
</evidence>
<keyword evidence="1" id="KW-0678">Repressor</keyword>
<sequence length="168" mass="18364">MSAAYEPVRKLSASDSVDAFDCGQPALNQFLQRYALVNQKAHSAQTYVCCLNGQVVGFYSLAVGSVAPEKVPARVMKGLARHPVPVMILARLAVDKCHQGKGLGKALLKDALLRTARAADIAGIRCLLVHAKDEAARQWYEAWEFEPSPTDPYHLFLMLKDLKTLLAG</sequence>
<reference evidence="7 8" key="1">
    <citation type="journal article" date="2020" name="Curr. Microbiol.">
        <title>Tepidiphilus baoligensis sp. nov., a Novel Bacterium of the Family Hydrogenophilaceae Isolated from an Oil Reservoir.</title>
        <authorList>
            <person name="Zhang X."/>
            <person name="Wang G."/>
            <person name="Ma X."/>
            <person name="Yu J."/>
            <person name="You J."/>
            <person name="Xue Y."/>
            <person name="Ma Y."/>
        </authorList>
    </citation>
    <scope>NUCLEOTIDE SEQUENCE [LARGE SCALE GENOMIC DNA]</scope>
    <source>
        <strain evidence="7 8">B18-69</strain>
    </source>
</reference>
<dbReference type="InterPro" id="IPR000182">
    <property type="entry name" value="GNAT_dom"/>
</dbReference>
<dbReference type="PANTHER" id="PTHR36449">
    <property type="entry name" value="ACETYLTRANSFERASE-RELATED"/>
    <property type="match status" value="1"/>
</dbReference>
<proteinExistence type="predicted"/>
<evidence type="ECO:0000256" key="1">
    <source>
        <dbReference type="ARBA" id="ARBA00022491"/>
    </source>
</evidence>
<organism evidence="7 8">
    <name type="scientific">Tepidiphilus baoligensis</name>
    <dbReference type="NCBI Taxonomy" id="2698687"/>
    <lineage>
        <taxon>Bacteria</taxon>
        <taxon>Pseudomonadati</taxon>
        <taxon>Pseudomonadota</taxon>
        <taxon>Hydrogenophilia</taxon>
        <taxon>Hydrogenophilales</taxon>
        <taxon>Hydrogenophilaceae</taxon>
        <taxon>Tepidiphilus</taxon>
    </lineage>
</organism>
<keyword evidence="2" id="KW-1277">Toxin-antitoxin system</keyword>
<dbReference type="PANTHER" id="PTHR36449:SF1">
    <property type="entry name" value="ACETYLTRANSFERASE"/>
    <property type="match status" value="1"/>
</dbReference>
<keyword evidence="4" id="KW-0012">Acyltransferase</keyword>
<evidence type="ECO:0000313" key="8">
    <source>
        <dbReference type="Proteomes" id="UP000669605"/>
    </source>
</evidence>
<dbReference type="CDD" id="cd04301">
    <property type="entry name" value="NAT_SF"/>
    <property type="match status" value="1"/>
</dbReference>
<dbReference type="EMBL" id="JAAAUB010000003">
    <property type="protein sequence ID" value="NMH16242.1"/>
    <property type="molecule type" value="Genomic_DNA"/>
</dbReference>
<dbReference type="Pfam" id="PF13508">
    <property type="entry name" value="Acetyltransf_7"/>
    <property type="match status" value="1"/>
</dbReference>
<dbReference type="RefSeq" id="WP_169115529.1">
    <property type="nucleotide sequence ID" value="NZ_JAAAUB010000003.1"/>
</dbReference>
<dbReference type="InterPro" id="IPR016181">
    <property type="entry name" value="Acyl_CoA_acyltransferase"/>
</dbReference>
<name>A0ABX1QKM0_9PROT</name>
<dbReference type="SUPFAM" id="SSF55729">
    <property type="entry name" value="Acyl-CoA N-acyltransferases (Nat)"/>
    <property type="match status" value="1"/>
</dbReference>
<dbReference type="PROSITE" id="PS51186">
    <property type="entry name" value="GNAT"/>
    <property type="match status" value="1"/>
</dbReference>
<dbReference type="Proteomes" id="UP000669605">
    <property type="component" value="Unassembled WGS sequence"/>
</dbReference>
<feature type="domain" description="N-acetyltransferase" evidence="6">
    <location>
        <begin position="6"/>
        <end position="163"/>
    </location>
</feature>
<protein>
    <submittedName>
        <fullName evidence="7">GNAT family N-acetyltransferase</fullName>
    </submittedName>
</protein>
<evidence type="ECO:0000256" key="4">
    <source>
        <dbReference type="ARBA" id="ARBA00023315"/>
    </source>
</evidence>
<accession>A0ABX1QKM0</accession>
<dbReference type="Gene3D" id="3.40.630.30">
    <property type="match status" value="1"/>
</dbReference>